<evidence type="ECO:0000259" key="7">
    <source>
        <dbReference type="PROSITE" id="PS50076"/>
    </source>
</evidence>
<dbReference type="PANTHER" id="PTHR12763">
    <property type="match status" value="1"/>
</dbReference>
<dbReference type="EMBL" id="CP063362">
    <property type="protein sequence ID" value="QRG09749.1"/>
    <property type="molecule type" value="Genomic_DNA"/>
</dbReference>
<protein>
    <submittedName>
        <fullName evidence="8">Molecular chaperone DnaJ</fullName>
    </submittedName>
</protein>
<sequence>MSLIAGALLLAIGLYGLKVWTKSDPKVLAAILMRSLAYAAMLGAVGALAMGRFTAAVPLAVVGIALLGRLDPNGVGGLLGSLFRKRRAGRTSRVRTAVLEMQLDHATGAMSGQIVAGPYAGRGLDTVDVPELLALRAMCDAQSLALLEAYLDRRAPAWREHAQGDAGGGNMGRAAADSGTMTEEEAYQVLGLQPGADAASVRATHRDLMKKFHPDHGGSSYLAAKINRAKDVILSKHA</sequence>
<dbReference type="InterPro" id="IPR001623">
    <property type="entry name" value="DnaJ_domain"/>
</dbReference>
<gene>
    <name evidence="8" type="ORF">EZH22_19855</name>
</gene>
<dbReference type="InterPro" id="IPR036869">
    <property type="entry name" value="J_dom_sf"/>
</dbReference>
<dbReference type="FunFam" id="1.10.287.110:FF:000001">
    <property type="entry name" value="Import inner membrane translocase subunit tim14"/>
    <property type="match status" value="1"/>
</dbReference>
<dbReference type="KEGG" id="xdi:EZH22_19855"/>
<proteinExistence type="inferred from homology"/>
<dbReference type="Gene3D" id="1.10.287.110">
    <property type="entry name" value="DnaJ domain"/>
    <property type="match status" value="1"/>
</dbReference>
<dbReference type="PANTHER" id="PTHR12763:SF28">
    <property type="entry name" value="GEO10507P1-RELATED"/>
    <property type="match status" value="1"/>
</dbReference>
<keyword evidence="3 6" id="KW-1133">Transmembrane helix</keyword>
<accession>A0A974PU17</accession>
<dbReference type="CDD" id="cd06257">
    <property type="entry name" value="DnaJ"/>
    <property type="match status" value="1"/>
</dbReference>
<dbReference type="Proteomes" id="UP000596427">
    <property type="component" value="Chromosome"/>
</dbReference>
<evidence type="ECO:0000256" key="3">
    <source>
        <dbReference type="ARBA" id="ARBA00022989"/>
    </source>
</evidence>
<dbReference type="AlphaFoldDB" id="A0A974PU17"/>
<evidence type="ECO:0000313" key="9">
    <source>
        <dbReference type="Proteomes" id="UP000596427"/>
    </source>
</evidence>
<dbReference type="SMART" id="SM00271">
    <property type="entry name" value="DnaJ"/>
    <property type="match status" value="1"/>
</dbReference>
<dbReference type="SUPFAM" id="SSF46565">
    <property type="entry name" value="Chaperone J-domain"/>
    <property type="match status" value="1"/>
</dbReference>
<evidence type="ECO:0000256" key="6">
    <source>
        <dbReference type="SAM" id="Phobius"/>
    </source>
</evidence>
<evidence type="ECO:0000256" key="5">
    <source>
        <dbReference type="ARBA" id="ARBA00038105"/>
    </source>
</evidence>
<evidence type="ECO:0000256" key="2">
    <source>
        <dbReference type="ARBA" id="ARBA00022692"/>
    </source>
</evidence>
<dbReference type="GO" id="GO:0016020">
    <property type="term" value="C:membrane"/>
    <property type="evidence" value="ECO:0007669"/>
    <property type="project" value="UniProtKB-SubCell"/>
</dbReference>
<evidence type="ECO:0000313" key="8">
    <source>
        <dbReference type="EMBL" id="QRG09749.1"/>
    </source>
</evidence>
<evidence type="ECO:0000256" key="4">
    <source>
        <dbReference type="ARBA" id="ARBA00023136"/>
    </source>
</evidence>
<organism evidence="8 9">
    <name type="scientific">Xanthobacter dioxanivorans</name>
    <dbReference type="NCBI Taxonomy" id="2528964"/>
    <lineage>
        <taxon>Bacteria</taxon>
        <taxon>Pseudomonadati</taxon>
        <taxon>Pseudomonadota</taxon>
        <taxon>Alphaproteobacteria</taxon>
        <taxon>Hyphomicrobiales</taxon>
        <taxon>Xanthobacteraceae</taxon>
        <taxon>Xanthobacter</taxon>
    </lineage>
</organism>
<feature type="domain" description="J" evidence="7">
    <location>
        <begin position="185"/>
        <end position="238"/>
    </location>
</feature>
<comment type="subcellular location">
    <subcellularLocation>
        <location evidence="1">Membrane</location>
        <topology evidence="1">Single-pass membrane protein</topology>
    </subcellularLocation>
</comment>
<keyword evidence="4 6" id="KW-0472">Membrane</keyword>
<name>A0A974PU17_9HYPH</name>
<keyword evidence="2 6" id="KW-0812">Transmembrane</keyword>
<dbReference type="RefSeq" id="WP_203196646.1">
    <property type="nucleotide sequence ID" value="NZ_CP063362.1"/>
</dbReference>
<keyword evidence="9" id="KW-1185">Reference proteome</keyword>
<evidence type="ECO:0000256" key="1">
    <source>
        <dbReference type="ARBA" id="ARBA00004167"/>
    </source>
</evidence>
<comment type="similarity">
    <text evidence="5">Belongs to the TIM14 family.</text>
</comment>
<reference evidence="8 9" key="1">
    <citation type="submission" date="2020-10" db="EMBL/GenBank/DDBJ databases">
        <title>Degradation of 1,4-Dioxane by Xanthobacter sp. YN2, via a Novel Group-2 Soluble Di-Iron Monooxygenase.</title>
        <authorList>
            <person name="Ma F."/>
            <person name="Wang Y."/>
            <person name="Yang J."/>
            <person name="Guo H."/>
            <person name="Su D."/>
            <person name="Yu L."/>
        </authorList>
    </citation>
    <scope>NUCLEOTIDE SEQUENCE [LARGE SCALE GENOMIC DNA]</scope>
    <source>
        <strain evidence="8 9">YN2</strain>
    </source>
</reference>
<feature type="transmembrane region" description="Helical" evidence="6">
    <location>
        <begin position="37"/>
        <end position="67"/>
    </location>
</feature>
<dbReference type="PROSITE" id="PS50076">
    <property type="entry name" value="DNAJ_2"/>
    <property type="match status" value="1"/>
</dbReference>